<dbReference type="InterPro" id="IPR007074">
    <property type="entry name" value="LicD/FKTN/FKRP_NTP_transf"/>
</dbReference>
<gene>
    <name evidence="8" type="ORF">CAMP_LOCUS10514</name>
</gene>
<evidence type="ECO:0000256" key="3">
    <source>
        <dbReference type="ARBA" id="ARBA00022989"/>
    </source>
</evidence>
<protein>
    <recommendedName>
        <fullName evidence="10">Fukutin</fullName>
    </recommendedName>
</protein>
<evidence type="ECO:0008006" key="10">
    <source>
        <dbReference type="Google" id="ProtNLM"/>
    </source>
</evidence>
<dbReference type="PANTHER" id="PTHR15407:SF28">
    <property type="entry name" value="RIBITOL-5-PHOSPHATE TRANSFERASE FKTN"/>
    <property type="match status" value="1"/>
</dbReference>
<evidence type="ECO:0000259" key="7">
    <source>
        <dbReference type="Pfam" id="PF24413"/>
    </source>
</evidence>
<evidence type="ECO:0000256" key="1">
    <source>
        <dbReference type="ARBA" id="ARBA00004167"/>
    </source>
</evidence>
<evidence type="ECO:0000256" key="4">
    <source>
        <dbReference type="ARBA" id="ARBA00023136"/>
    </source>
</evidence>
<comment type="subcellular location">
    <subcellularLocation>
        <location evidence="1">Membrane</location>
        <topology evidence="1">Single-pass membrane protein</topology>
    </subcellularLocation>
</comment>
<feature type="domain" description="LicD/FKTN/FKRP nucleotidyltransferase" evidence="6">
    <location>
        <begin position="179"/>
        <end position="276"/>
    </location>
</feature>
<dbReference type="Proteomes" id="UP001152747">
    <property type="component" value="Unassembled WGS sequence"/>
</dbReference>
<dbReference type="OrthoDB" id="444255at2759"/>
<dbReference type="InterPro" id="IPR057641">
    <property type="entry name" value="W02B3_4_N"/>
</dbReference>
<dbReference type="PANTHER" id="PTHR15407">
    <property type="entry name" value="FUKUTIN-RELATED"/>
    <property type="match status" value="1"/>
</dbReference>
<dbReference type="AlphaFoldDB" id="A0A9P1IPN4"/>
<evidence type="ECO:0000256" key="2">
    <source>
        <dbReference type="ARBA" id="ARBA00022692"/>
    </source>
</evidence>
<keyword evidence="2 5" id="KW-0812">Transmembrane</keyword>
<dbReference type="Pfam" id="PF24413">
    <property type="entry name" value="W02B3_4_N"/>
    <property type="match status" value="1"/>
</dbReference>
<keyword evidence="4 5" id="KW-0472">Membrane</keyword>
<dbReference type="Pfam" id="PF04991">
    <property type="entry name" value="LicD"/>
    <property type="match status" value="1"/>
</dbReference>
<accession>A0A9P1IPN4</accession>
<dbReference type="GO" id="GO:0016020">
    <property type="term" value="C:membrane"/>
    <property type="evidence" value="ECO:0007669"/>
    <property type="project" value="UniProtKB-SubCell"/>
</dbReference>
<keyword evidence="9" id="KW-1185">Reference proteome</keyword>
<reference evidence="8" key="1">
    <citation type="submission" date="2022-11" db="EMBL/GenBank/DDBJ databases">
        <authorList>
            <person name="Kikuchi T."/>
        </authorList>
    </citation>
    <scope>NUCLEOTIDE SEQUENCE</scope>
    <source>
        <strain evidence="8">PS1010</strain>
    </source>
</reference>
<comment type="caution">
    <text evidence="8">The sequence shown here is derived from an EMBL/GenBank/DDBJ whole genome shotgun (WGS) entry which is preliminary data.</text>
</comment>
<evidence type="ECO:0000313" key="8">
    <source>
        <dbReference type="EMBL" id="CAI5447877.1"/>
    </source>
</evidence>
<feature type="transmembrane region" description="Helical" evidence="5">
    <location>
        <begin position="12"/>
        <end position="30"/>
    </location>
</feature>
<dbReference type="EMBL" id="CANHGI010000004">
    <property type="protein sequence ID" value="CAI5447877.1"/>
    <property type="molecule type" value="Genomic_DNA"/>
</dbReference>
<evidence type="ECO:0000256" key="5">
    <source>
        <dbReference type="SAM" id="Phobius"/>
    </source>
</evidence>
<sequence>MVQILSKKFSKISVFPIFCLIIYLFIYLVVKKENEKCLKLENIGDEYFGFPVLLLDKNILLGKCVEKVDVGVDIKYRKFVSFNSNSKFNFIFYINKTKHDYLTLLTEENQRIIPKKFETRNIEDFQVPVNIPLFFGFLERSTYIDCLGLKRNSPKNATKIRDFINSMVELRDLFINDFGIFFYLSGGTLLGWYRECSIIPHTEDVDLFVKIEDLNFDMTLFFKSGKTRFDFVRKLGRVNDSLTLTIFDIKTKTPIDIWFLYESFHENGEKYSWCGINNKQGQKHRFFYPLQKSWCATDLYGKIFWVPCSPKDILIADYGEMWYKDIPEKNYVWFENAKNSKVVGFFREDEMKDVYEWNPKYISKGSINK</sequence>
<proteinExistence type="predicted"/>
<dbReference type="GO" id="GO:0009100">
    <property type="term" value="P:glycoprotein metabolic process"/>
    <property type="evidence" value="ECO:0007669"/>
    <property type="project" value="UniProtKB-ARBA"/>
</dbReference>
<feature type="domain" description="W02B3.4-like N-terminal" evidence="7">
    <location>
        <begin position="49"/>
        <end position="145"/>
    </location>
</feature>
<evidence type="ECO:0000313" key="9">
    <source>
        <dbReference type="Proteomes" id="UP001152747"/>
    </source>
</evidence>
<name>A0A9P1IPN4_9PELO</name>
<keyword evidence="3 5" id="KW-1133">Transmembrane helix</keyword>
<organism evidence="8 9">
    <name type="scientific">Caenorhabditis angaria</name>
    <dbReference type="NCBI Taxonomy" id="860376"/>
    <lineage>
        <taxon>Eukaryota</taxon>
        <taxon>Metazoa</taxon>
        <taxon>Ecdysozoa</taxon>
        <taxon>Nematoda</taxon>
        <taxon>Chromadorea</taxon>
        <taxon>Rhabditida</taxon>
        <taxon>Rhabditina</taxon>
        <taxon>Rhabditomorpha</taxon>
        <taxon>Rhabditoidea</taxon>
        <taxon>Rhabditidae</taxon>
        <taxon>Peloderinae</taxon>
        <taxon>Caenorhabditis</taxon>
    </lineage>
</organism>
<evidence type="ECO:0000259" key="6">
    <source>
        <dbReference type="Pfam" id="PF04991"/>
    </source>
</evidence>
<dbReference type="InterPro" id="IPR009644">
    <property type="entry name" value="FKTN/MNN4/W02B3.4-1"/>
</dbReference>